<accession>A0ACC2K1Z7</accession>
<name>A0ACC2K1Z7_PERAE</name>
<comment type="caution">
    <text evidence="1">The sequence shown here is derived from an EMBL/GenBank/DDBJ whole genome shotgun (WGS) entry which is preliminary data.</text>
</comment>
<evidence type="ECO:0000313" key="2">
    <source>
        <dbReference type="Proteomes" id="UP001234297"/>
    </source>
</evidence>
<keyword evidence="2" id="KW-1185">Reference proteome</keyword>
<proteinExistence type="predicted"/>
<protein>
    <submittedName>
        <fullName evidence="1">Uncharacterized protein</fullName>
    </submittedName>
</protein>
<dbReference type="EMBL" id="CM056820">
    <property type="protein sequence ID" value="KAJ8615052.1"/>
    <property type="molecule type" value="Genomic_DNA"/>
</dbReference>
<evidence type="ECO:0000313" key="1">
    <source>
        <dbReference type="EMBL" id="KAJ8615052.1"/>
    </source>
</evidence>
<dbReference type="Proteomes" id="UP001234297">
    <property type="component" value="Chromosome 12"/>
</dbReference>
<gene>
    <name evidence="1" type="ORF">MRB53_034424</name>
</gene>
<reference evidence="1 2" key="1">
    <citation type="journal article" date="2022" name="Hortic Res">
        <title>A haplotype resolved chromosomal level avocado genome allows analysis of novel avocado genes.</title>
        <authorList>
            <person name="Nath O."/>
            <person name="Fletcher S.J."/>
            <person name="Hayward A."/>
            <person name="Shaw L.M."/>
            <person name="Masouleh A.K."/>
            <person name="Furtado A."/>
            <person name="Henry R.J."/>
            <person name="Mitter N."/>
        </authorList>
    </citation>
    <scope>NUCLEOTIDE SEQUENCE [LARGE SCALE GENOMIC DNA]</scope>
    <source>
        <strain evidence="2">cv. Hass</strain>
    </source>
</reference>
<sequence length="203" mass="22757">MADGTRSHDLKKLEDSFRILKEQEVNSAKETTEIKNTLVEIKEFMAAVTFKYDQVAAHVYGKQRESVPGGPENQIGGSNQFGAESTQSQHFPGFGTRELPKELEEKKAKVFVADGTKMTSNAACKGFKREMQGVVFQTDMRVMELKGCDMVLGIQWFATLGPVKWDLKNLSIDFTLNNRRHVLRGGKQGESKSVDAEHMKNLL</sequence>
<organism evidence="1 2">
    <name type="scientific">Persea americana</name>
    <name type="common">Avocado</name>
    <dbReference type="NCBI Taxonomy" id="3435"/>
    <lineage>
        <taxon>Eukaryota</taxon>
        <taxon>Viridiplantae</taxon>
        <taxon>Streptophyta</taxon>
        <taxon>Embryophyta</taxon>
        <taxon>Tracheophyta</taxon>
        <taxon>Spermatophyta</taxon>
        <taxon>Magnoliopsida</taxon>
        <taxon>Magnoliidae</taxon>
        <taxon>Laurales</taxon>
        <taxon>Lauraceae</taxon>
        <taxon>Persea</taxon>
    </lineage>
</organism>